<dbReference type="Proteomes" id="UP000253303">
    <property type="component" value="Unassembled WGS sequence"/>
</dbReference>
<reference evidence="10 11" key="1">
    <citation type="submission" date="2018-06" db="EMBL/GenBank/DDBJ databases">
        <title>Sphaerisporangium craniellae sp. nov., isolated from a marine sponge in the South China Sea.</title>
        <authorList>
            <person name="Li L."/>
        </authorList>
    </citation>
    <scope>NUCLEOTIDE SEQUENCE [LARGE SCALE GENOMIC DNA]</scope>
    <source>
        <strain evidence="10 11">LHW63015</strain>
    </source>
</reference>
<evidence type="ECO:0000256" key="6">
    <source>
        <dbReference type="ARBA" id="ARBA00022989"/>
    </source>
</evidence>
<feature type="transmembrane region" description="Helical" evidence="8">
    <location>
        <begin position="493"/>
        <end position="511"/>
    </location>
</feature>
<protein>
    <submittedName>
        <fullName evidence="10">Iron ABC transporter permease</fullName>
    </submittedName>
</protein>
<evidence type="ECO:0000256" key="8">
    <source>
        <dbReference type="RuleBase" id="RU363032"/>
    </source>
</evidence>
<feature type="transmembrane region" description="Helical" evidence="8">
    <location>
        <begin position="146"/>
        <end position="167"/>
    </location>
</feature>
<dbReference type="EMBL" id="QMEY01000026">
    <property type="protein sequence ID" value="RBQ15054.1"/>
    <property type="molecule type" value="Genomic_DNA"/>
</dbReference>
<keyword evidence="5 8" id="KW-0812">Transmembrane</keyword>
<dbReference type="RefSeq" id="WP_113985539.1">
    <property type="nucleotide sequence ID" value="NZ_QMEY01000026.1"/>
</dbReference>
<keyword evidence="7 8" id="KW-0472">Membrane</keyword>
<evidence type="ECO:0000256" key="2">
    <source>
        <dbReference type="ARBA" id="ARBA00022448"/>
    </source>
</evidence>
<name>A0A366LP44_9ACTN</name>
<organism evidence="10 11">
    <name type="scientific">Spongiactinospora rosea</name>
    <dbReference type="NCBI Taxonomy" id="2248750"/>
    <lineage>
        <taxon>Bacteria</taxon>
        <taxon>Bacillati</taxon>
        <taxon>Actinomycetota</taxon>
        <taxon>Actinomycetes</taxon>
        <taxon>Streptosporangiales</taxon>
        <taxon>Streptosporangiaceae</taxon>
        <taxon>Spongiactinospora</taxon>
    </lineage>
</organism>
<evidence type="ECO:0000256" key="1">
    <source>
        <dbReference type="ARBA" id="ARBA00004429"/>
    </source>
</evidence>
<feature type="transmembrane region" description="Helical" evidence="8">
    <location>
        <begin position="101"/>
        <end position="126"/>
    </location>
</feature>
<sequence length="570" mass="60021">MSREGSDRRIRRPRAGVWPAAIACAALVLAGTVHPLGAVLGTALSADALRRYAQFFTSATDLTILRNTLVLGVLVGLCGTAIGFLFAFVQARLDVPGKRVLHLIALVPVVSPPFAVATAAVVLFGRNGLVTDRLLGIDYDIYGLDGLVFVQSLSLFPVAYLGLLGMLRAMDPSLEEAATTLGASRARVFRTVLLPLLAPGLAGPFLLLFVEAVADLANPLVVSDDYDVLASQAYRAVTGHYDMTSAAVYSVILLAPSIGVFAVQRYWLGRRTRTTVTGRPSGSVRLISGWGRWPVFALAVFIALIIVVLYGTVVTGGLTRLFGVDYTPTFAHLAEVLFGTGREAVLDTTLLAVLATPIAGFFGLLIAWVAVRRMPRLGGWLDLAGTLGVAVPGTVLGIGYLLAYHAPWYIGDAQVFPSLVGGGAVAGGAAIIVLAYVVRSVPAALRTGTAALSQLHPNLEEAAADLGSGPLRAFRTVTLPLVRPAMFTGLGYAFARCMTSVSTIVLLVTPGTEIITSRLLGAATNNRHGVALAYCTVLTCIVLAGFGVIRLLVGRDAVLHRVTGGRQERR</sequence>
<dbReference type="PROSITE" id="PS50928">
    <property type="entry name" value="ABC_TM1"/>
    <property type="match status" value="2"/>
</dbReference>
<evidence type="ECO:0000313" key="10">
    <source>
        <dbReference type="EMBL" id="RBQ15054.1"/>
    </source>
</evidence>
<dbReference type="PANTHER" id="PTHR43357:SF3">
    <property type="entry name" value="FE(3+)-TRANSPORT SYSTEM PERMEASE PROTEIN FBPB 2"/>
    <property type="match status" value="1"/>
</dbReference>
<dbReference type="CDD" id="cd06261">
    <property type="entry name" value="TM_PBP2"/>
    <property type="match status" value="2"/>
</dbReference>
<feature type="transmembrane region" description="Helical" evidence="8">
    <location>
        <begin position="415"/>
        <end position="438"/>
    </location>
</feature>
<dbReference type="SUPFAM" id="SSF161098">
    <property type="entry name" value="MetI-like"/>
    <property type="match status" value="2"/>
</dbReference>
<keyword evidence="4" id="KW-0997">Cell inner membrane</keyword>
<evidence type="ECO:0000313" key="11">
    <source>
        <dbReference type="Proteomes" id="UP000253303"/>
    </source>
</evidence>
<comment type="subcellular location">
    <subcellularLocation>
        <location evidence="1">Cell inner membrane</location>
        <topology evidence="1">Multi-pass membrane protein</topology>
    </subcellularLocation>
    <subcellularLocation>
        <location evidence="8">Cell membrane</location>
        <topology evidence="8">Multi-pass membrane protein</topology>
    </subcellularLocation>
</comment>
<evidence type="ECO:0000259" key="9">
    <source>
        <dbReference type="PROSITE" id="PS50928"/>
    </source>
</evidence>
<feature type="transmembrane region" description="Helical" evidence="8">
    <location>
        <begin position="383"/>
        <end position="403"/>
    </location>
</feature>
<evidence type="ECO:0000256" key="7">
    <source>
        <dbReference type="ARBA" id="ARBA00023136"/>
    </source>
</evidence>
<evidence type="ECO:0000256" key="3">
    <source>
        <dbReference type="ARBA" id="ARBA00022475"/>
    </source>
</evidence>
<dbReference type="OrthoDB" id="6496035at2"/>
<evidence type="ECO:0000256" key="4">
    <source>
        <dbReference type="ARBA" id="ARBA00022519"/>
    </source>
</evidence>
<dbReference type="Gene3D" id="1.10.3720.10">
    <property type="entry name" value="MetI-like"/>
    <property type="match status" value="2"/>
</dbReference>
<dbReference type="PANTHER" id="PTHR43357">
    <property type="entry name" value="INNER MEMBRANE ABC TRANSPORTER PERMEASE PROTEIN YDCV"/>
    <property type="match status" value="1"/>
</dbReference>
<feature type="transmembrane region" description="Helical" evidence="8">
    <location>
        <begin position="350"/>
        <end position="371"/>
    </location>
</feature>
<dbReference type="Pfam" id="PF00528">
    <property type="entry name" value="BPD_transp_1"/>
    <property type="match status" value="2"/>
</dbReference>
<dbReference type="AlphaFoldDB" id="A0A366LP44"/>
<feature type="transmembrane region" description="Helical" evidence="8">
    <location>
        <begin position="188"/>
        <end position="210"/>
    </location>
</feature>
<keyword evidence="6 8" id="KW-1133">Transmembrane helix</keyword>
<evidence type="ECO:0000256" key="5">
    <source>
        <dbReference type="ARBA" id="ARBA00022692"/>
    </source>
</evidence>
<comment type="caution">
    <text evidence="10">The sequence shown here is derived from an EMBL/GenBank/DDBJ whole genome shotgun (WGS) entry which is preliminary data.</text>
</comment>
<accession>A0A366LP44</accession>
<proteinExistence type="inferred from homology"/>
<feature type="transmembrane region" description="Helical" evidence="8">
    <location>
        <begin position="69"/>
        <end position="89"/>
    </location>
</feature>
<feature type="domain" description="ABC transmembrane type-1" evidence="9">
    <location>
        <begin position="65"/>
        <end position="264"/>
    </location>
</feature>
<gene>
    <name evidence="10" type="ORF">DP939_37255</name>
</gene>
<dbReference type="GO" id="GO:0005886">
    <property type="term" value="C:plasma membrane"/>
    <property type="evidence" value="ECO:0007669"/>
    <property type="project" value="UniProtKB-SubCell"/>
</dbReference>
<keyword evidence="2 8" id="KW-0813">Transport</keyword>
<dbReference type="GO" id="GO:0055085">
    <property type="term" value="P:transmembrane transport"/>
    <property type="evidence" value="ECO:0007669"/>
    <property type="project" value="InterPro"/>
</dbReference>
<keyword evidence="11" id="KW-1185">Reference proteome</keyword>
<feature type="transmembrane region" description="Helical" evidence="8">
    <location>
        <begin position="531"/>
        <end position="553"/>
    </location>
</feature>
<comment type="similarity">
    <text evidence="8">Belongs to the binding-protein-dependent transport system permease family.</text>
</comment>
<keyword evidence="3" id="KW-1003">Cell membrane</keyword>
<dbReference type="InterPro" id="IPR000515">
    <property type="entry name" value="MetI-like"/>
</dbReference>
<feature type="transmembrane region" description="Helical" evidence="8">
    <location>
        <begin position="289"/>
        <end position="313"/>
    </location>
</feature>
<feature type="domain" description="ABC transmembrane type-1" evidence="9">
    <location>
        <begin position="345"/>
        <end position="549"/>
    </location>
</feature>
<feature type="transmembrane region" description="Helical" evidence="8">
    <location>
        <begin position="246"/>
        <end position="268"/>
    </location>
</feature>
<dbReference type="InterPro" id="IPR035906">
    <property type="entry name" value="MetI-like_sf"/>
</dbReference>